<dbReference type="GO" id="GO:1904075">
    <property type="term" value="P:positive regulation of trophectodermal cell proliferation"/>
    <property type="evidence" value="ECO:0007669"/>
    <property type="project" value="Ensembl"/>
</dbReference>
<proteinExistence type="inferred from homology"/>
<dbReference type="GO" id="GO:0150053">
    <property type="term" value="C:cerebellar climbing fiber to Purkinje cell synapse"/>
    <property type="evidence" value="ECO:0007669"/>
    <property type="project" value="Ensembl"/>
</dbReference>
<evidence type="ECO:0000313" key="8">
    <source>
        <dbReference type="Ensembl" id="ENSSHAP00000018873.1"/>
    </source>
</evidence>
<reference evidence="8" key="2">
    <citation type="submission" date="2025-08" db="UniProtKB">
        <authorList>
            <consortium name="Ensembl"/>
        </authorList>
    </citation>
    <scope>IDENTIFICATION</scope>
</reference>
<dbReference type="OrthoDB" id="5854875at2759"/>
<feature type="disulfide bond" evidence="5">
    <location>
        <begin position="296"/>
        <end position="312"/>
    </location>
</feature>
<sequence>MMWKLVSWLTLVTGLVAGIQCPDGQLCPKACCRRPERTGYHCCDSSWDSQPSVSVAKNAQDGIMCQGDAHCPTGFSCVLTPWGNSSCCPYPEAVACGNGHSCCPRGFHCSPNGHSCFKMQGASSRAVKCPDSQFECPNDSTCCVMLDGSWGCCPMPQASCCEDKIHCCPQGTSCDLAHAHCITASGGTFPWAQKSLAKKTQQDREAMTVTNVVCPDAHSQCPEGTTCCQLPSGSYGCCPLPNAVCCQDQLHCCPQATICDLQEGKCLFKTGGATALLTKLPAETVQEVKCDGQMSCPDGNTCCRLQSGSWGCCPFPEAVCCDDHIHCCPHGYTCDTEAGQCKQGALSTPLLKSSTSLAARDNVPCDNTTSCPPRTTCCLLESGEWGCCPAPKAVCCPDHKHCCPEGYVCHPEGCKKEHHIVPWLPKKPASQLVASGSVDCDQHTRCPDGQTCCPSLRGGWACCQLPHAVCCEDREHCCPLGYTCNVKARSCEKQGWEKPPISSQALTVGMDGGDVQCEGRSYCHAHQTCCPNKAGRWACCPLEKGVCCPDGLHCCPSGFHCGAKGTKCFRKKKLRWDNLWKLL</sequence>
<dbReference type="PANTHER" id="PTHR12274">
    <property type="entry name" value="GRANULIN"/>
    <property type="match status" value="1"/>
</dbReference>
<feature type="disulfide bond" evidence="5">
    <location>
        <begin position="371"/>
        <end position="387"/>
    </location>
</feature>
<reference evidence="8" key="3">
    <citation type="submission" date="2025-09" db="UniProtKB">
        <authorList>
            <consortium name="Ensembl"/>
        </authorList>
    </citation>
    <scope>IDENTIFICATION</scope>
</reference>
<dbReference type="InterPro" id="IPR039036">
    <property type="entry name" value="Granulin_fam"/>
</dbReference>
<dbReference type="CTD" id="2896"/>
<dbReference type="RefSeq" id="XP_003768448.1">
    <property type="nucleotide sequence ID" value="XM_003768400.4"/>
</dbReference>
<dbReference type="PROSITE" id="PS00799">
    <property type="entry name" value="GRANULINS"/>
    <property type="match status" value="6"/>
</dbReference>
<dbReference type="KEGG" id="shr:100931497"/>
<dbReference type="Gene3D" id="2.10.25.160">
    <property type="entry name" value="Granulin"/>
    <property type="match status" value="7"/>
</dbReference>
<dbReference type="GO" id="GO:0060266">
    <property type="term" value="P:negative regulation of respiratory burst involved in inflammatory response"/>
    <property type="evidence" value="ECO:0007669"/>
    <property type="project" value="Ensembl"/>
</dbReference>
<dbReference type="GO" id="GO:0050673">
    <property type="term" value="P:epithelial cell proliferation"/>
    <property type="evidence" value="ECO:0007669"/>
    <property type="project" value="Ensembl"/>
</dbReference>
<dbReference type="SMART" id="SM00277">
    <property type="entry name" value="GRAN"/>
    <property type="match status" value="7"/>
</dbReference>
<dbReference type="GO" id="GO:0002282">
    <property type="term" value="P:microglial cell activation involved in immune response"/>
    <property type="evidence" value="ECO:0007669"/>
    <property type="project" value="Ensembl"/>
</dbReference>
<feature type="disulfide bond" evidence="5">
    <location>
        <begin position="313"/>
        <end position="327"/>
    </location>
</feature>
<dbReference type="GO" id="GO:0002265">
    <property type="term" value="P:astrocyte activation involved in immune response"/>
    <property type="evidence" value="ECO:0007669"/>
    <property type="project" value="Ensembl"/>
</dbReference>
<dbReference type="GO" id="GO:0060041">
    <property type="term" value="P:retina development in camera-type eye"/>
    <property type="evidence" value="ECO:0007669"/>
    <property type="project" value="Ensembl"/>
</dbReference>
<feature type="signal peptide" evidence="6">
    <location>
        <begin position="1"/>
        <end position="18"/>
    </location>
</feature>
<comment type="subcellular location">
    <subcellularLocation>
        <location evidence="1">Secreted</location>
    </subcellularLocation>
</comment>
<dbReference type="Proteomes" id="UP000007648">
    <property type="component" value="Unassembled WGS sequence"/>
</dbReference>
<dbReference type="GO" id="GO:1902564">
    <property type="term" value="P:negative regulation of neutrophil activation"/>
    <property type="evidence" value="ECO:0007669"/>
    <property type="project" value="Ensembl"/>
</dbReference>
<dbReference type="GeneTree" id="ENSGT00470000042293"/>
<dbReference type="GO" id="GO:1900426">
    <property type="term" value="P:positive regulation of defense response to bacterium"/>
    <property type="evidence" value="ECO:0007669"/>
    <property type="project" value="Ensembl"/>
</dbReference>
<feature type="disulfide bond" evidence="5">
    <location>
        <begin position="290"/>
        <end position="302"/>
    </location>
</feature>
<dbReference type="GO" id="GO:0007041">
    <property type="term" value="P:lysosomal transport"/>
    <property type="evidence" value="ECO:0007669"/>
    <property type="project" value="Ensembl"/>
</dbReference>
<dbReference type="FunFam" id="2.10.25.160:FF:000001">
    <property type="entry name" value="Granulin precursor"/>
    <property type="match status" value="4"/>
</dbReference>
<feature type="disulfide bond" evidence="5">
    <location>
        <begin position="328"/>
        <end position="341"/>
    </location>
</feature>
<evidence type="ECO:0000256" key="3">
    <source>
        <dbReference type="ARBA" id="ARBA00022525"/>
    </source>
</evidence>
<name>G3WTW8_SARHA</name>
<feature type="disulfide bond" evidence="5">
    <location>
        <begin position="365"/>
        <end position="377"/>
    </location>
</feature>
<evidence type="ECO:0000259" key="7">
    <source>
        <dbReference type="PROSITE" id="PS00799"/>
    </source>
</evidence>
<dbReference type="InterPro" id="IPR000118">
    <property type="entry name" value="Granulin"/>
</dbReference>
<keyword evidence="6" id="KW-0732">Signal</keyword>
<feature type="disulfide bond" evidence="5">
    <location>
        <begin position="403"/>
        <end position="414"/>
    </location>
</feature>
<dbReference type="GO" id="GO:1905673">
    <property type="term" value="P:positive regulation of lysosome organization"/>
    <property type="evidence" value="ECO:0007669"/>
    <property type="project" value="Ensembl"/>
</dbReference>
<dbReference type="GO" id="GO:0043525">
    <property type="term" value="P:positive regulation of neuron apoptotic process"/>
    <property type="evidence" value="ECO:0007669"/>
    <property type="project" value="Ensembl"/>
</dbReference>
<dbReference type="GO" id="GO:0043524">
    <property type="term" value="P:negative regulation of neuron apoptotic process"/>
    <property type="evidence" value="ECO:0007669"/>
    <property type="project" value="Ensembl"/>
</dbReference>
<dbReference type="GO" id="GO:1905146">
    <property type="term" value="P:lysosomal protein catabolic process"/>
    <property type="evidence" value="ECO:0007669"/>
    <property type="project" value="Ensembl"/>
</dbReference>
<dbReference type="GO" id="GO:0005783">
    <property type="term" value="C:endoplasmic reticulum"/>
    <property type="evidence" value="ECO:0007669"/>
    <property type="project" value="Ensembl"/>
</dbReference>
<dbReference type="PANTHER" id="PTHR12274:SF3">
    <property type="entry name" value="PROGRANULIN"/>
    <property type="match status" value="1"/>
</dbReference>
<feature type="disulfide bond" evidence="5">
    <location>
        <begin position="303"/>
        <end position="320"/>
    </location>
</feature>
<dbReference type="Pfam" id="PF00396">
    <property type="entry name" value="Granulin"/>
    <property type="match status" value="7"/>
</dbReference>
<dbReference type="GO" id="GO:0050679">
    <property type="term" value="P:positive regulation of epithelial cell proliferation"/>
    <property type="evidence" value="ECO:0007669"/>
    <property type="project" value="Ensembl"/>
</dbReference>
<feature type="domain" description="Granulins" evidence="7">
    <location>
        <begin position="161"/>
        <end position="174"/>
    </location>
</feature>
<feature type="domain" description="Granulins" evidence="7">
    <location>
        <begin position="396"/>
        <end position="409"/>
    </location>
</feature>
<comment type="similarity">
    <text evidence="2">Belongs to the granulin family.</text>
</comment>
<dbReference type="InParanoid" id="G3WTW8"/>
<dbReference type="GO" id="GO:0005802">
    <property type="term" value="C:trans-Golgi network"/>
    <property type="evidence" value="ECO:0007669"/>
    <property type="project" value="Ensembl"/>
</dbReference>
<dbReference type="Ensembl" id="ENSSHAT00000019029.2">
    <property type="protein sequence ID" value="ENSSHAP00000018873.1"/>
    <property type="gene ID" value="ENSSHAG00000016020.2"/>
</dbReference>
<dbReference type="GO" id="GO:0001835">
    <property type="term" value="P:blastocyst hatching"/>
    <property type="evidence" value="ECO:0007669"/>
    <property type="project" value="Ensembl"/>
</dbReference>
<dbReference type="GO" id="GO:0048680">
    <property type="term" value="P:positive regulation of axon regeneration"/>
    <property type="evidence" value="ECO:0007669"/>
    <property type="project" value="Ensembl"/>
</dbReference>
<feature type="domain" description="Granulins" evidence="7">
    <location>
        <begin position="548"/>
        <end position="561"/>
    </location>
</feature>
<dbReference type="GO" id="GO:0045766">
    <property type="term" value="P:positive regulation of angiogenesis"/>
    <property type="evidence" value="ECO:0007669"/>
    <property type="project" value="Ensembl"/>
</dbReference>
<feature type="domain" description="Granulins" evidence="7">
    <location>
        <begin position="246"/>
        <end position="259"/>
    </location>
</feature>
<dbReference type="SUPFAM" id="SSF57277">
    <property type="entry name" value="Granulin repeat"/>
    <property type="match status" value="6"/>
</dbReference>
<dbReference type="GO" id="GO:0099558">
    <property type="term" value="P:maintenance of synapse structure"/>
    <property type="evidence" value="ECO:0007669"/>
    <property type="project" value="Ensembl"/>
</dbReference>
<dbReference type="GO" id="GO:0106016">
    <property type="term" value="P:positive regulation of inflammatory response to wounding"/>
    <property type="evidence" value="ECO:0007669"/>
    <property type="project" value="Ensembl"/>
</dbReference>
<dbReference type="GeneID" id="100931497"/>
<evidence type="ECO:0000256" key="2">
    <source>
        <dbReference type="ARBA" id="ARBA00010093"/>
    </source>
</evidence>
<dbReference type="GO" id="GO:0050821">
    <property type="term" value="P:protein stabilization"/>
    <property type="evidence" value="ECO:0007669"/>
    <property type="project" value="Ensembl"/>
</dbReference>
<dbReference type="GO" id="GO:0035641">
    <property type="term" value="P:locomotory exploration behavior"/>
    <property type="evidence" value="ECO:0007669"/>
    <property type="project" value="Ensembl"/>
</dbReference>
<dbReference type="GO" id="GO:0005615">
    <property type="term" value="C:extracellular space"/>
    <property type="evidence" value="ECO:0007669"/>
    <property type="project" value="Ensembl"/>
</dbReference>
<evidence type="ECO:0000256" key="6">
    <source>
        <dbReference type="SAM" id="SignalP"/>
    </source>
</evidence>
<dbReference type="AlphaFoldDB" id="G3WTW8"/>
<keyword evidence="3" id="KW-0964">Secreted</keyword>
<keyword evidence="9" id="KW-1185">Reference proteome</keyword>
<reference evidence="8 9" key="1">
    <citation type="journal article" date="2011" name="Proc. Natl. Acad. Sci. U.S.A.">
        <title>Genetic diversity and population structure of the endangered marsupial Sarcophilus harrisii (Tasmanian devil).</title>
        <authorList>
            <person name="Miller W."/>
            <person name="Hayes V.M."/>
            <person name="Ratan A."/>
            <person name="Petersen D.C."/>
            <person name="Wittekindt N.E."/>
            <person name="Miller J."/>
            <person name="Walenz B."/>
            <person name="Knight J."/>
            <person name="Qi J."/>
            <person name="Zhao F."/>
            <person name="Wang Q."/>
            <person name="Bedoya-Reina O.C."/>
            <person name="Katiyar N."/>
            <person name="Tomsho L.P."/>
            <person name="Kasson L.M."/>
            <person name="Hardie R.A."/>
            <person name="Woodbridge P."/>
            <person name="Tindall E.A."/>
            <person name="Bertelsen M.F."/>
            <person name="Dixon D."/>
            <person name="Pyecroft S."/>
            <person name="Helgen K.M."/>
            <person name="Lesk A.M."/>
            <person name="Pringle T.H."/>
            <person name="Patterson N."/>
            <person name="Zhang Y."/>
            <person name="Kreiss A."/>
            <person name="Woods G.M."/>
            <person name="Jones M.E."/>
            <person name="Schuster S.C."/>
        </authorList>
    </citation>
    <scope>NUCLEOTIDE SEQUENCE [LARGE SCALE GENOMIC DNA]</scope>
</reference>
<keyword evidence="4 5" id="KW-1015">Disulfide bond</keyword>
<dbReference type="GO" id="GO:0051087">
    <property type="term" value="F:protein-folding chaperone binding"/>
    <property type="evidence" value="ECO:0007669"/>
    <property type="project" value="Ensembl"/>
</dbReference>
<feature type="chain" id="PRO_5003459602" evidence="6">
    <location>
        <begin position="19"/>
        <end position="583"/>
    </location>
</feature>
<evidence type="ECO:0000256" key="1">
    <source>
        <dbReference type="ARBA" id="ARBA00004613"/>
    </source>
</evidence>
<dbReference type="FunCoup" id="G3WTW8">
    <property type="interactions" value="976"/>
</dbReference>
<organism evidence="8 9">
    <name type="scientific">Sarcophilus harrisii</name>
    <name type="common">Tasmanian devil</name>
    <name type="synonym">Sarcophilus laniarius</name>
    <dbReference type="NCBI Taxonomy" id="9305"/>
    <lineage>
        <taxon>Eukaryota</taxon>
        <taxon>Metazoa</taxon>
        <taxon>Chordata</taxon>
        <taxon>Craniata</taxon>
        <taxon>Vertebrata</taxon>
        <taxon>Euteleostomi</taxon>
        <taxon>Mammalia</taxon>
        <taxon>Metatheria</taxon>
        <taxon>Dasyuromorphia</taxon>
        <taxon>Dasyuridae</taxon>
        <taxon>Sarcophilus</taxon>
    </lineage>
</organism>
<evidence type="ECO:0000256" key="4">
    <source>
        <dbReference type="ARBA" id="ARBA00023157"/>
    </source>
</evidence>
<dbReference type="OMA" id="CCPYSSA"/>
<gene>
    <name evidence="8" type="primary">GRN</name>
</gene>
<protein>
    <submittedName>
        <fullName evidence="8">Granulin</fullName>
    </submittedName>
</protein>
<feature type="domain" description="Granulins" evidence="7">
    <location>
        <begin position="321"/>
        <end position="334"/>
    </location>
</feature>
<feature type="disulfide bond" evidence="5">
    <location>
        <begin position="321"/>
        <end position="334"/>
    </location>
</feature>
<evidence type="ECO:0000313" key="9">
    <source>
        <dbReference type="Proteomes" id="UP000007648"/>
    </source>
</evidence>
<dbReference type="GO" id="GO:0007042">
    <property type="term" value="P:lysosomal lumen acidification"/>
    <property type="evidence" value="ECO:0007669"/>
    <property type="project" value="Ensembl"/>
</dbReference>
<dbReference type="RefSeq" id="XP_012403879.1">
    <property type="nucleotide sequence ID" value="XM_012548425.3"/>
</dbReference>
<feature type="disulfide bond" evidence="5">
    <location>
        <begin position="396"/>
        <end position="409"/>
    </location>
</feature>
<dbReference type="GO" id="GO:0005770">
    <property type="term" value="C:late endosome"/>
    <property type="evidence" value="ECO:0007669"/>
    <property type="project" value="Ensembl"/>
</dbReference>
<dbReference type="GO" id="GO:0007566">
    <property type="term" value="P:embryo implantation"/>
    <property type="evidence" value="ECO:0007669"/>
    <property type="project" value="Ensembl"/>
</dbReference>
<accession>G3WTW8</accession>
<dbReference type="InterPro" id="IPR037277">
    <property type="entry name" value="Granulin_sf"/>
</dbReference>
<dbReference type="GO" id="GO:1903979">
    <property type="term" value="P:negative regulation of microglial cell activation"/>
    <property type="evidence" value="ECO:0007669"/>
    <property type="project" value="Ensembl"/>
</dbReference>
<dbReference type="GO" id="GO:0005886">
    <property type="term" value="C:plasma membrane"/>
    <property type="evidence" value="ECO:0007669"/>
    <property type="project" value="Ensembl"/>
</dbReference>
<dbReference type="GO" id="GO:0010595">
    <property type="term" value="P:positive regulation of endothelial cell migration"/>
    <property type="evidence" value="ECO:0007669"/>
    <property type="project" value="Ensembl"/>
</dbReference>
<dbReference type="GO" id="GO:0005765">
    <property type="term" value="C:lysosomal membrane"/>
    <property type="evidence" value="ECO:0007669"/>
    <property type="project" value="Ensembl"/>
</dbReference>
<feature type="disulfide bond" evidence="5">
    <location>
        <begin position="129"/>
        <end position="142"/>
    </location>
</feature>
<evidence type="ECO:0000256" key="5">
    <source>
        <dbReference type="PIRSR" id="PIRSR639036-50"/>
    </source>
</evidence>
<dbReference type="GO" id="GO:0001834">
    <property type="term" value="P:trophectodermal cell proliferation"/>
    <property type="evidence" value="ECO:0007669"/>
    <property type="project" value="Ensembl"/>
</dbReference>
<dbReference type="HOGENOM" id="CLU_026274_0_0_1"/>
<dbReference type="GO" id="GO:1903334">
    <property type="term" value="P:positive regulation of protein folding"/>
    <property type="evidence" value="ECO:0007669"/>
    <property type="project" value="Ensembl"/>
</dbReference>
<dbReference type="eggNOG" id="KOG4296">
    <property type="taxonomic scope" value="Eukaryota"/>
</dbReference>
<dbReference type="STRING" id="9305.ENSSHAP00000018873"/>
<feature type="domain" description="Granulins" evidence="7">
    <location>
        <begin position="471"/>
        <end position="484"/>
    </location>
</feature>
<feature type="disulfide bond" evidence="5">
    <location>
        <begin position="136"/>
        <end position="152"/>
    </location>
</feature>